<proteinExistence type="predicted"/>
<dbReference type="Proteomes" id="UP000606786">
    <property type="component" value="Unassembled WGS sequence"/>
</dbReference>
<name>A0A811U0T9_CERCA</name>
<comment type="caution">
    <text evidence="2">The sequence shown here is derived from an EMBL/GenBank/DDBJ whole genome shotgun (WGS) entry which is preliminary data.</text>
</comment>
<dbReference type="EMBL" id="CAJHJT010000001">
    <property type="protein sequence ID" value="CAD6992684.1"/>
    <property type="molecule type" value="Genomic_DNA"/>
</dbReference>
<protein>
    <submittedName>
        <fullName evidence="2">(Mediterranean fruit fly) hypothetical protein</fullName>
    </submittedName>
</protein>
<accession>A0A811U0T9</accession>
<keyword evidence="3" id="KW-1185">Reference proteome</keyword>
<feature type="region of interest" description="Disordered" evidence="1">
    <location>
        <begin position="1"/>
        <end position="37"/>
    </location>
</feature>
<evidence type="ECO:0000256" key="1">
    <source>
        <dbReference type="SAM" id="MobiDB-lite"/>
    </source>
</evidence>
<evidence type="ECO:0000313" key="2">
    <source>
        <dbReference type="EMBL" id="CAD6992684.1"/>
    </source>
</evidence>
<feature type="compositionally biased region" description="Basic and acidic residues" evidence="1">
    <location>
        <begin position="1"/>
        <end position="20"/>
    </location>
</feature>
<reference evidence="2" key="1">
    <citation type="submission" date="2020-11" db="EMBL/GenBank/DDBJ databases">
        <authorList>
            <person name="Whitehead M."/>
        </authorList>
    </citation>
    <scope>NUCLEOTIDE SEQUENCE</scope>
    <source>
        <strain evidence="2">EGII</strain>
    </source>
</reference>
<dbReference type="AlphaFoldDB" id="A0A811U0T9"/>
<evidence type="ECO:0000313" key="3">
    <source>
        <dbReference type="Proteomes" id="UP000606786"/>
    </source>
</evidence>
<organism evidence="2 3">
    <name type="scientific">Ceratitis capitata</name>
    <name type="common">Mediterranean fruit fly</name>
    <name type="synonym">Tephritis capitata</name>
    <dbReference type="NCBI Taxonomy" id="7213"/>
    <lineage>
        <taxon>Eukaryota</taxon>
        <taxon>Metazoa</taxon>
        <taxon>Ecdysozoa</taxon>
        <taxon>Arthropoda</taxon>
        <taxon>Hexapoda</taxon>
        <taxon>Insecta</taxon>
        <taxon>Pterygota</taxon>
        <taxon>Neoptera</taxon>
        <taxon>Endopterygota</taxon>
        <taxon>Diptera</taxon>
        <taxon>Brachycera</taxon>
        <taxon>Muscomorpha</taxon>
        <taxon>Tephritoidea</taxon>
        <taxon>Tephritidae</taxon>
        <taxon>Ceratitis</taxon>
        <taxon>Ceratitis</taxon>
    </lineage>
</organism>
<gene>
    <name evidence="2" type="ORF">CCAP1982_LOCUS1529</name>
</gene>
<sequence length="80" mass="8865">MEKKGVGKKAKEAGHTRMQNEYRTQQLVGRIVEDTDRDGLMEKRATKTNSNSPHAACNNALTGLKGRYTSFVAIIASQQQ</sequence>